<dbReference type="RefSeq" id="WP_277417647.1">
    <property type="nucleotide sequence ID" value="NZ_CP119083.1"/>
</dbReference>
<feature type="chain" id="PRO_5045937189" evidence="1">
    <location>
        <begin position="30"/>
        <end position="462"/>
    </location>
</feature>
<accession>A0ABY8BH30</accession>
<evidence type="ECO:0000256" key="1">
    <source>
        <dbReference type="SAM" id="SignalP"/>
    </source>
</evidence>
<reference evidence="2 3" key="1">
    <citation type="submission" date="2023-02" db="EMBL/GenBank/DDBJ databases">
        <title>Gemone sequence of Telluria chitinolytica ACM 3522T.</title>
        <authorList>
            <person name="Frediansyah A."/>
            <person name="Miess H."/>
            <person name="Gross H."/>
        </authorList>
    </citation>
    <scope>NUCLEOTIDE SEQUENCE [LARGE SCALE GENOMIC DNA]</scope>
    <source>
        <strain evidence="2 3">ACM 3522</strain>
    </source>
</reference>
<evidence type="ECO:0000313" key="3">
    <source>
        <dbReference type="Proteomes" id="UP001216510"/>
    </source>
</evidence>
<organism evidence="2 3">
    <name type="scientific">Pseudoduganella chitinolytica</name>
    <dbReference type="NCBI Taxonomy" id="34070"/>
    <lineage>
        <taxon>Bacteria</taxon>
        <taxon>Pseudomonadati</taxon>
        <taxon>Pseudomonadota</taxon>
        <taxon>Betaproteobacteria</taxon>
        <taxon>Burkholderiales</taxon>
        <taxon>Oxalobacteraceae</taxon>
        <taxon>Telluria group</taxon>
        <taxon>Pseudoduganella</taxon>
    </lineage>
</organism>
<sequence>MNIKSPLRLTAATAVLLALTGCASFSGDAGMGAIDPLVQARTGAPARTLKTEADRRALDELLQARLAQPLSADGAVEIALLNNRTLQASYWELGIAEADLVQAGRLQNPAFGYQHMRGGGDVSIERTLTFNLVSLITAPLASRIEGRQFEQTRQQVAAEAVQVAADTRRAWVEAVAATQAVEYARQVAGAAEASAELGQRMRQAGNWSAYDQAREQAFYAEAMADVARATQAATAAREHLTRLLGLWGTQAQYRLPERLPELPAAPRDIADVEQRAVRERLDVQAANLATQRTASALGLSRATRFVNVLELGAVRESDGGAKARGYEVTLEIPLFDWGGARTARAEAVYMQAVNRLAATATDARSAARESYQAYRSAYDVARHYRDVVIPLRKKLSDETLLRYNGMLLSTFELLADAREQRSAVNAYVGALKDFWLAESSLETALGGRLPAVVPPSQQGATQ</sequence>
<dbReference type="SUPFAM" id="SSF56954">
    <property type="entry name" value="Outer membrane efflux proteins (OEP)"/>
    <property type="match status" value="1"/>
</dbReference>
<dbReference type="PANTHER" id="PTHR30203">
    <property type="entry name" value="OUTER MEMBRANE CATION EFFLUX PROTEIN"/>
    <property type="match status" value="1"/>
</dbReference>
<dbReference type="PANTHER" id="PTHR30203:SF24">
    <property type="entry name" value="BLR4935 PROTEIN"/>
    <property type="match status" value="1"/>
</dbReference>
<protein>
    <submittedName>
        <fullName evidence="2">TolC family protein</fullName>
    </submittedName>
</protein>
<dbReference type="EMBL" id="CP119083">
    <property type="protein sequence ID" value="WEF34976.1"/>
    <property type="molecule type" value="Genomic_DNA"/>
</dbReference>
<dbReference type="PROSITE" id="PS51257">
    <property type="entry name" value="PROKAR_LIPOPROTEIN"/>
    <property type="match status" value="1"/>
</dbReference>
<gene>
    <name evidence="2" type="ORF">PX653_09495</name>
</gene>
<dbReference type="Gene3D" id="1.20.1600.10">
    <property type="entry name" value="Outer membrane efflux proteins (OEP)"/>
    <property type="match status" value="1"/>
</dbReference>
<dbReference type="InterPro" id="IPR010131">
    <property type="entry name" value="MdtP/NodT-like"/>
</dbReference>
<keyword evidence="1" id="KW-0732">Signal</keyword>
<name>A0ABY8BH30_9BURK</name>
<keyword evidence="3" id="KW-1185">Reference proteome</keyword>
<evidence type="ECO:0000313" key="2">
    <source>
        <dbReference type="EMBL" id="WEF34976.1"/>
    </source>
</evidence>
<dbReference type="Proteomes" id="UP001216510">
    <property type="component" value="Chromosome"/>
</dbReference>
<proteinExistence type="predicted"/>
<feature type="signal peptide" evidence="1">
    <location>
        <begin position="1"/>
        <end position="29"/>
    </location>
</feature>